<feature type="transmembrane region" description="Helical" evidence="2">
    <location>
        <begin position="107"/>
        <end position="123"/>
    </location>
</feature>
<evidence type="ECO:0000256" key="1">
    <source>
        <dbReference type="SAM" id="MobiDB-lite"/>
    </source>
</evidence>
<organism evidence="3 5">
    <name type="scientific">Mycolicibacterium diernhoferi</name>
    <dbReference type="NCBI Taxonomy" id="1801"/>
    <lineage>
        <taxon>Bacteria</taxon>
        <taxon>Bacillati</taxon>
        <taxon>Actinomycetota</taxon>
        <taxon>Actinomycetes</taxon>
        <taxon>Mycobacteriales</taxon>
        <taxon>Mycobacteriaceae</taxon>
        <taxon>Mycolicibacterium</taxon>
    </lineage>
</organism>
<dbReference type="EMBL" id="MIJD01000280">
    <property type="protein sequence ID" value="OPE49702.1"/>
    <property type="molecule type" value="Genomic_DNA"/>
</dbReference>
<feature type="transmembrane region" description="Helical" evidence="2">
    <location>
        <begin position="208"/>
        <end position="229"/>
    </location>
</feature>
<evidence type="ECO:0000256" key="2">
    <source>
        <dbReference type="SAM" id="Phobius"/>
    </source>
</evidence>
<sequence>MSELSNQSKPTVTESLSSAGIPGEAGRPTSNRVKFLAVIGGAILLLQTYVWIRWITGPYFTPVDPGPTEPPTFMKIALMMWQIGSPVLFPVAIWWFLIRPWRRERRITLDGMLMVCTGLFFFQDPLLNYINTWCTYNAWAFNMGSWAPHVPGWLSPEKPGAQVAEPLGINVSGYAFGVLLCTILGCWIMRKAQKRWPNISTKGLIGVAFAWGFVFDFVMEGLILMPLGMYTFPGAVQSLSINAGTYYQWPVYEGLMWGGVQAALCCLRFFTDDRGRTVVEKGLDNVRGGFAVQQLTRFLAIFSAVSASFFVFYIIPAQFWAVQADPWPEDVMKRSYFTSGLCGEGTDRPCPDPALPIPSKHSGYVNQDGQFVLPEGVEMPTVVPHERSE</sequence>
<protein>
    <submittedName>
        <fullName evidence="3">DUF5135 domain-containing protein</fullName>
    </submittedName>
    <submittedName>
        <fullName evidence="4">Spirocyclase, AveC family</fullName>
    </submittedName>
</protein>
<dbReference type="InterPro" id="IPR033459">
    <property type="entry name" value="AveC-like"/>
</dbReference>
<dbReference type="Proteomes" id="UP000191039">
    <property type="component" value="Unassembled WGS sequence"/>
</dbReference>
<dbReference type="OrthoDB" id="9066067at2"/>
<dbReference type="STRING" id="1801.BRW64_28010"/>
<feature type="transmembrane region" description="Helical" evidence="2">
    <location>
        <begin position="295"/>
        <end position="315"/>
    </location>
</feature>
<evidence type="ECO:0000313" key="3">
    <source>
        <dbReference type="EMBL" id="OPE49702.1"/>
    </source>
</evidence>
<gene>
    <name evidence="3" type="ORF">BV510_21970</name>
    <name evidence="4" type="ORF">CRI78_27880</name>
</gene>
<keyword evidence="6" id="KW-1185">Reference proteome</keyword>
<keyword evidence="2" id="KW-0812">Transmembrane</keyword>
<name>A0A1Q4H3U6_9MYCO</name>
<feature type="region of interest" description="Disordered" evidence="1">
    <location>
        <begin position="1"/>
        <end position="25"/>
    </location>
</feature>
<reference evidence="4 6" key="2">
    <citation type="submission" date="2017-10" db="EMBL/GenBank/DDBJ databases">
        <title>The new phylogeny of genus Mycobacterium.</title>
        <authorList>
            <person name="Tortoli E."/>
            <person name="Trovato A."/>
            <person name="Cirillo D.M."/>
        </authorList>
    </citation>
    <scope>NUCLEOTIDE SEQUENCE [LARGE SCALE GENOMIC DNA]</scope>
    <source>
        <strain evidence="4 6">IP141170001</strain>
    </source>
</reference>
<feature type="transmembrane region" description="Helical" evidence="2">
    <location>
        <begin position="35"/>
        <end position="56"/>
    </location>
</feature>
<dbReference type="Pfam" id="PF17198">
    <property type="entry name" value="AveC_like"/>
    <property type="match status" value="1"/>
</dbReference>
<feature type="transmembrane region" description="Helical" evidence="2">
    <location>
        <begin position="167"/>
        <end position="188"/>
    </location>
</feature>
<dbReference type="AlphaFoldDB" id="A0A1Q4H3U6"/>
<evidence type="ECO:0000313" key="5">
    <source>
        <dbReference type="Proteomes" id="UP000191039"/>
    </source>
</evidence>
<keyword evidence="2" id="KW-0472">Membrane</keyword>
<comment type="caution">
    <text evidence="3">The sequence shown here is derived from an EMBL/GenBank/DDBJ whole genome shotgun (WGS) entry which is preliminary data.</text>
</comment>
<keyword evidence="2" id="KW-1133">Transmembrane helix</keyword>
<proteinExistence type="predicted"/>
<reference evidence="3 5" key="1">
    <citation type="submission" date="2016-09" db="EMBL/GenBank/DDBJ databases">
        <title>genome sequences of unsequenced Mycobacteria.</title>
        <authorList>
            <person name="Greninger A.L."/>
            <person name="Jerome K.R."/>
            <person name="Mcnair B."/>
            <person name="Wallis C."/>
            <person name="Fang F."/>
        </authorList>
    </citation>
    <scope>NUCLEOTIDE SEQUENCE [LARGE SCALE GENOMIC DNA]</scope>
    <source>
        <strain evidence="3 5">BM1</strain>
    </source>
</reference>
<feature type="transmembrane region" description="Helical" evidence="2">
    <location>
        <begin position="249"/>
        <end position="271"/>
    </location>
</feature>
<dbReference type="RefSeq" id="WP_073859769.1">
    <property type="nucleotide sequence ID" value="NZ_BAAATC010000021.1"/>
</dbReference>
<feature type="compositionally biased region" description="Polar residues" evidence="1">
    <location>
        <begin position="1"/>
        <end position="18"/>
    </location>
</feature>
<accession>A0A1Q4H3U6</accession>
<dbReference type="Proteomes" id="UP000220340">
    <property type="component" value="Unassembled WGS sequence"/>
</dbReference>
<dbReference type="EMBL" id="PDCR01000063">
    <property type="protein sequence ID" value="PEG51188.1"/>
    <property type="molecule type" value="Genomic_DNA"/>
</dbReference>
<evidence type="ECO:0000313" key="6">
    <source>
        <dbReference type="Proteomes" id="UP000220340"/>
    </source>
</evidence>
<evidence type="ECO:0000313" key="4">
    <source>
        <dbReference type="EMBL" id="PEG51188.1"/>
    </source>
</evidence>
<feature type="transmembrane region" description="Helical" evidence="2">
    <location>
        <begin position="76"/>
        <end position="98"/>
    </location>
</feature>